<evidence type="ECO:0000259" key="3">
    <source>
        <dbReference type="Pfam" id="PF00346"/>
    </source>
</evidence>
<keyword evidence="1" id="KW-0813">Transport</keyword>
<dbReference type="GO" id="GO:0005886">
    <property type="term" value="C:plasma membrane"/>
    <property type="evidence" value="ECO:0007669"/>
    <property type="project" value="UniProtKB-SubCell"/>
</dbReference>
<comment type="subunit">
    <text evidence="1">NDH-1 is composed of 14 different subunits. Subunits NuoB, C, D, E, F, and G constitute the peripheral sector of the complex.</text>
</comment>
<dbReference type="HAMAP" id="MF_01358">
    <property type="entry name" value="NDH1_NuoD"/>
    <property type="match status" value="1"/>
</dbReference>
<dbReference type="SUPFAM" id="SSF56762">
    <property type="entry name" value="HydB/Nqo4-like"/>
    <property type="match status" value="1"/>
</dbReference>
<comment type="function">
    <text evidence="1">NDH-1 shuttles electrons from NADH, via FMN and iron-sulfur (Fe-S) centers, to quinones in the respiratory chain. The immediate electron acceptor for the enzyme in this species is believed to be ubiquinone. Couples the redox reaction to proton translocation (for every two electrons transferred, four hydrogen ions are translocated across the cytoplasmic membrane), and thus conserves the redox energy in a proton gradient.</text>
</comment>
<protein>
    <recommendedName>
        <fullName evidence="1">NADH-quinone oxidoreductase subunit D</fullName>
        <ecNumber evidence="1">7.1.1.-</ecNumber>
    </recommendedName>
    <alternativeName>
        <fullName evidence="1">NADH dehydrogenase I subunit D</fullName>
    </alternativeName>
    <alternativeName>
        <fullName evidence="1">NDH-1 subunit D</fullName>
    </alternativeName>
</protein>
<name>A0A832DPD1_9BACT</name>
<keyword evidence="1" id="KW-0520">NAD</keyword>
<feature type="transmembrane region" description="Helical" evidence="2">
    <location>
        <begin position="133"/>
        <end position="155"/>
    </location>
</feature>
<comment type="subcellular location">
    <subcellularLocation>
        <location evidence="1">Cell membrane</location>
        <topology evidence="1">Peripheral membrane protein</topology>
        <orientation evidence="1">Cytoplasmic side</orientation>
    </subcellularLocation>
</comment>
<dbReference type="GO" id="GO:0051287">
    <property type="term" value="F:NAD binding"/>
    <property type="evidence" value="ECO:0007669"/>
    <property type="project" value="InterPro"/>
</dbReference>
<comment type="similarity">
    <text evidence="1">Belongs to the complex I 49 kDa subunit family.</text>
</comment>
<keyword evidence="2" id="KW-1133">Transmembrane helix</keyword>
<dbReference type="PANTHER" id="PTHR11993">
    <property type="entry name" value="NADH-UBIQUINONE OXIDOREDUCTASE 49 KDA SUBUNIT"/>
    <property type="match status" value="1"/>
</dbReference>
<keyword evidence="1 2" id="KW-0472">Membrane</keyword>
<dbReference type="GO" id="GO:0050136">
    <property type="term" value="F:NADH dehydrogenase (quinone) (non-electrogenic) activity"/>
    <property type="evidence" value="ECO:0007669"/>
    <property type="project" value="UniProtKB-UniRule"/>
</dbReference>
<dbReference type="EC" id="7.1.1.-" evidence="1"/>
<keyword evidence="2" id="KW-0812">Transmembrane</keyword>
<keyword evidence="1" id="KW-1003">Cell membrane</keyword>
<dbReference type="InterPro" id="IPR001135">
    <property type="entry name" value="NADH_Q_OxRdtase_suD"/>
</dbReference>
<keyword evidence="1" id="KW-1278">Translocase</keyword>
<feature type="domain" description="NADH-quinone oxidoreductase subunit D" evidence="3">
    <location>
        <begin position="146"/>
        <end position="416"/>
    </location>
</feature>
<reference evidence="4" key="1">
    <citation type="journal article" date="2020" name="mSystems">
        <title>Genome- and Community-Level Interaction Insights into Carbon Utilization and Element Cycling Functions of Hydrothermarchaeota in Hydrothermal Sediment.</title>
        <authorList>
            <person name="Zhou Z."/>
            <person name="Liu Y."/>
            <person name="Xu W."/>
            <person name="Pan J."/>
            <person name="Luo Z.H."/>
            <person name="Li M."/>
        </authorList>
    </citation>
    <scope>NUCLEOTIDE SEQUENCE [LARGE SCALE GENOMIC DNA]</scope>
    <source>
        <strain evidence="4">SpSt-500</strain>
    </source>
</reference>
<dbReference type="NCBIfam" id="NF004739">
    <property type="entry name" value="PRK06075.1"/>
    <property type="match status" value="1"/>
</dbReference>
<dbReference type="AlphaFoldDB" id="A0A832DPD1"/>
<keyword evidence="1" id="KW-0874">Quinone</keyword>
<evidence type="ECO:0000256" key="2">
    <source>
        <dbReference type="SAM" id="Phobius"/>
    </source>
</evidence>
<keyword evidence="1" id="KW-0830">Ubiquinone</keyword>
<evidence type="ECO:0000256" key="1">
    <source>
        <dbReference type="HAMAP-Rule" id="MF_01358"/>
    </source>
</evidence>
<dbReference type="InterPro" id="IPR022885">
    <property type="entry name" value="NDH1_su_D/H"/>
</dbReference>
<dbReference type="Gene3D" id="1.10.645.10">
    <property type="entry name" value="Cytochrome-c3 Hydrogenase, chain B"/>
    <property type="match status" value="1"/>
</dbReference>
<dbReference type="EMBL" id="DSVI01000018">
    <property type="protein sequence ID" value="HGT48562.1"/>
    <property type="molecule type" value="Genomic_DNA"/>
</dbReference>
<gene>
    <name evidence="1 4" type="primary">nuoD</name>
    <name evidence="4" type="ORF">ENS56_11035</name>
</gene>
<keyword evidence="4" id="KW-0560">Oxidoreductase</keyword>
<comment type="catalytic activity">
    <reaction evidence="1">
        <text>a quinone + NADH + 5 H(+)(in) = a quinol + NAD(+) + 4 H(+)(out)</text>
        <dbReference type="Rhea" id="RHEA:57888"/>
        <dbReference type="ChEBI" id="CHEBI:15378"/>
        <dbReference type="ChEBI" id="CHEBI:24646"/>
        <dbReference type="ChEBI" id="CHEBI:57540"/>
        <dbReference type="ChEBI" id="CHEBI:57945"/>
        <dbReference type="ChEBI" id="CHEBI:132124"/>
    </reaction>
</comment>
<sequence length="416" mass="46944">MEKLTKDDVHPKIVQALLKDTDITIEDALENEMILNMGPQHPATHGVLRVLLRLDGETVIGCVPELGYLHRGYEKMAENMSYYEYIPHTDRLDYISPMANNVAWVMAVEKLAGIEVPPRAQYIRMMVAELARITSHLVAVGAFAMDVGALTVFLWTLREREKVLDIWDILCGARFTNSYTRIGGVANDAQPEALAKVKWFIDQFDDNLTECEKLLNTNRIFIERLENIGVISAEDAIDLGLTGPSLRASGVEFDIRRAMPYLKYNEIDFNIPTYTEGDCLARYFVRVDEMRESAKIVRQILDKMPQGEVLANNPKKVLPHKTEIYTKMEELIHDFMIVNFGINPPVGEIYHAIEGSKGELGFYLVSKGEGHPWKCKIRSPSFNNLQALPHLVKGHMISDVVAIIGSIDPIMGEADK</sequence>
<comment type="caution">
    <text evidence="4">The sequence shown here is derived from an EMBL/GenBank/DDBJ whole genome shotgun (WGS) entry which is preliminary data.</text>
</comment>
<dbReference type="NCBIfam" id="TIGR01962">
    <property type="entry name" value="NuoD"/>
    <property type="match status" value="1"/>
</dbReference>
<dbReference type="InterPro" id="IPR029014">
    <property type="entry name" value="NiFe-Hase_large"/>
</dbReference>
<evidence type="ECO:0000313" key="4">
    <source>
        <dbReference type="EMBL" id="HGT48562.1"/>
    </source>
</evidence>
<dbReference type="Pfam" id="PF00346">
    <property type="entry name" value="Complex1_49kDa"/>
    <property type="match status" value="1"/>
</dbReference>
<organism evidence="4">
    <name type="scientific">Ignavibacterium album</name>
    <dbReference type="NCBI Taxonomy" id="591197"/>
    <lineage>
        <taxon>Bacteria</taxon>
        <taxon>Pseudomonadati</taxon>
        <taxon>Ignavibacteriota</taxon>
        <taxon>Ignavibacteria</taxon>
        <taxon>Ignavibacteriales</taxon>
        <taxon>Ignavibacteriaceae</taxon>
        <taxon>Ignavibacterium</taxon>
    </lineage>
</organism>
<proteinExistence type="inferred from homology"/>
<accession>A0A832DPD1</accession>
<dbReference type="PANTHER" id="PTHR11993:SF10">
    <property type="entry name" value="NADH DEHYDROGENASE [UBIQUINONE] IRON-SULFUR PROTEIN 2, MITOCHONDRIAL"/>
    <property type="match status" value="1"/>
</dbReference>
<dbReference type="GO" id="GO:0048038">
    <property type="term" value="F:quinone binding"/>
    <property type="evidence" value="ECO:0007669"/>
    <property type="project" value="UniProtKB-KW"/>
</dbReference>